<dbReference type="InterPro" id="IPR011009">
    <property type="entry name" value="Kinase-like_dom_sf"/>
</dbReference>
<evidence type="ECO:0000256" key="1">
    <source>
        <dbReference type="ARBA" id="ARBA00022527"/>
    </source>
</evidence>
<dbReference type="OMA" id="DESCADS"/>
<feature type="compositionally biased region" description="Low complexity" evidence="9">
    <location>
        <begin position="401"/>
        <end position="434"/>
    </location>
</feature>
<feature type="compositionally biased region" description="Low complexity" evidence="9">
    <location>
        <begin position="779"/>
        <end position="806"/>
    </location>
</feature>
<feature type="compositionally biased region" description="Pro residues" evidence="9">
    <location>
        <begin position="386"/>
        <end position="400"/>
    </location>
</feature>
<accession>T1KZD3</accession>
<evidence type="ECO:0000259" key="10">
    <source>
        <dbReference type="PROSITE" id="PS50011"/>
    </source>
</evidence>
<dbReference type="Gene3D" id="3.30.200.20">
    <property type="entry name" value="Phosphorylase Kinase, domain 1"/>
    <property type="match status" value="1"/>
</dbReference>
<feature type="compositionally biased region" description="Low complexity" evidence="9">
    <location>
        <begin position="814"/>
        <end position="828"/>
    </location>
</feature>
<evidence type="ECO:0000256" key="3">
    <source>
        <dbReference type="ARBA" id="ARBA00022679"/>
    </source>
</evidence>
<evidence type="ECO:0000256" key="5">
    <source>
        <dbReference type="ARBA" id="ARBA00022777"/>
    </source>
</evidence>
<feature type="compositionally biased region" description="Polar residues" evidence="9">
    <location>
        <begin position="855"/>
        <end position="867"/>
    </location>
</feature>
<dbReference type="FunFam" id="1.10.510.10:FF:000081">
    <property type="entry name" value="STE20-like serine/threonine-protein kinase"/>
    <property type="match status" value="1"/>
</dbReference>
<dbReference type="InterPro" id="IPR017441">
    <property type="entry name" value="Protein_kinase_ATP_BS"/>
</dbReference>
<evidence type="ECO:0000256" key="8">
    <source>
        <dbReference type="SAM" id="Coils"/>
    </source>
</evidence>
<dbReference type="SUPFAM" id="SSF56112">
    <property type="entry name" value="Protein kinase-like (PK-like)"/>
    <property type="match status" value="1"/>
</dbReference>
<feature type="compositionally biased region" description="Basic and acidic residues" evidence="9">
    <location>
        <begin position="868"/>
        <end position="890"/>
    </location>
</feature>
<dbReference type="EnsemblMetazoa" id="tetur28g01210.1">
    <property type="protein sequence ID" value="tetur28g01210.1"/>
    <property type="gene ID" value="tetur28g01210"/>
</dbReference>
<dbReference type="Pfam" id="PF12474">
    <property type="entry name" value="PKK"/>
    <property type="match status" value="2"/>
</dbReference>
<feature type="domain" description="Protein kinase" evidence="10">
    <location>
        <begin position="39"/>
        <end position="297"/>
    </location>
</feature>
<dbReference type="KEGG" id="tut:107368772"/>
<keyword evidence="4 7" id="KW-0547">Nucleotide-binding</keyword>
<dbReference type="InterPro" id="IPR000719">
    <property type="entry name" value="Prot_kinase_dom"/>
</dbReference>
<keyword evidence="1" id="KW-0723">Serine/threonine-protein kinase</keyword>
<feature type="compositionally biased region" description="Basic and acidic residues" evidence="9">
    <location>
        <begin position="435"/>
        <end position="444"/>
    </location>
</feature>
<dbReference type="PANTHER" id="PTHR46538">
    <property type="entry name" value="PROTEIN KINASE DOMAIN-CONTAINING PROTEIN"/>
    <property type="match status" value="1"/>
</dbReference>
<evidence type="ECO:0000256" key="9">
    <source>
        <dbReference type="SAM" id="MobiDB-lite"/>
    </source>
</evidence>
<feature type="compositionally biased region" description="Polar residues" evidence="9">
    <location>
        <begin position="741"/>
        <end position="751"/>
    </location>
</feature>
<feature type="region of interest" description="Disordered" evidence="9">
    <location>
        <begin position="1346"/>
        <end position="1374"/>
    </location>
</feature>
<feature type="region of interest" description="Disordered" evidence="9">
    <location>
        <begin position="653"/>
        <end position="672"/>
    </location>
</feature>
<evidence type="ECO:0000256" key="6">
    <source>
        <dbReference type="ARBA" id="ARBA00022840"/>
    </source>
</evidence>
<feature type="coiled-coil region" evidence="8">
    <location>
        <begin position="1239"/>
        <end position="1273"/>
    </location>
</feature>
<feature type="region of interest" description="Disordered" evidence="9">
    <location>
        <begin position="554"/>
        <end position="584"/>
    </location>
</feature>
<feature type="compositionally biased region" description="Basic and acidic residues" evidence="9">
    <location>
        <begin position="569"/>
        <end position="580"/>
    </location>
</feature>
<keyword evidence="8" id="KW-0175">Coiled coil</keyword>
<feature type="compositionally biased region" description="Polar residues" evidence="9">
    <location>
        <begin position="445"/>
        <end position="462"/>
    </location>
</feature>
<dbReference type="Proteomes" id="UP000015104">
    <property type="component" value="Unassembled WGS sequence"/>
</dbReference>
<dbReference type="InterPro" id="IPR051585">
    <property type="entry name" value="STE20_Ser/Thr_Kinases"/>
</dbReference>
<feature type="binding site" evidence="7">
    <location>
        <position position="68"/>
    </location>
    <ligand>
        <name>ATP</name>
        <dbReference type="ChEBI" id="CHEBI:30616"/>
    </ligand>
</feature>
<dbReference type="SMART" id="SM00220">
    <property type="entry name" value="S_TKc"/>
    <property type="match status" value="1"/>
</dbReference>
<feature type="region of interest" description="Disordered" evidence="9">
    <location>
        <begin position="720"/>
        <end position="898"/>
    </location>
</feature>
<dbReference type="PANTHER" id="PTHR46538:SF3">
    <property type="entry name" value="PROTEIN KINASE DOMAIN-CONTAINING PROTEIN"/>
    <property type="match status" value="1"/>
</dbReference>
<dbReference type="GO" id="GO:0004674">
    <property type="term" value="F:protein serine/threonine kinase activity"/>
    <property type="evidence" value="ECO:0007669"/>
    <property type="project" value="UniProtKB-KW"/>
</dbReference>
<dbReference type="InterPro" id="IPR008271">
    <property type="entry name" value="Ser/Thr_kinase_AS"/>
</dbReference>
<evidence type="ECO:0000256" key="2">
    <source>
        <dbReference type="ARBA" id="ARBA00022553"/>
    </source>
</evidence>
<gene>
    <name evidence="11" type="primary">107368772</name>
</gene>
<keyword evidence="2" id="KW-0597">Phosphoprotein</keyword>
<dbReference type="Pfam" id="PF00069">
    <property type="entry name" value="Pkinase"/>
    <property type="match status" value="1"/>
</dbReference>
<dbReference type="PROSITE" id="PS50011">
    <property type="entry name" value="PROTEIN_KINASE_DOM"/>
    <property type="match status" value="1"/>
</dbReference>
<feature type="compositionally biased region" description="Basic and acidic residues" evidence="9">
    <location>
        <begin position="343"/>
        <end position="365"/>
    </location>
</feature>
<dbReference type="eggNOG" id="KOG0579">
    <property type="taxonomic scope" value="Eukaryota"/>
</dbReference>
<sequence>MASFLDRIGKIFKGSSVNEVKRKKICHNIRFNENPEDFWTLVGELGDGAFGKVHKAQHKQTGRFAAAKICELKGEDELEDFTVEIDILSECCHENIVQLYEAFFFDDKLWILIEFCEGGAIDTIMLDLDKPLTEPQIRYVCHEICKGLSFLHKKKIIHRDLKAGNVLLTLDGGVKLADFGVSAKNTHTLQKRDSFIGTPYWMAPEVVKCEAFRDNPYDYKADIWSLGATLIEFAEMNPPNHEMAPMRVLLKIQKSDPPKLYRPQRWSKEFNNFLERCLTKDPSLRPSADELLKHPFIAQATDSKPIRDLISEYKAEIVEEVLTTDNEEESSEISSTNPLESDLQTKKDESRVAANKKRIDYKEAATSESGNEMSNPPNNVKNKPKAPQPPPPPPLPPPTVPSTSLSSSSTLASSTTTPSPSSLSSSTTPSQTQPKSRDVLDRTKIIQSEQNECNKVPSNSESVSKEIKESTICNNNSNNKRPAPKPPCTNSNLDNLAKDKKEDAPYLPYKDNIKNVEKPEKDRVSGTKEKLVTIRPKENELDHDLHSLNKNFENESKLASSDDQGVTRFELDGPRSDDKSPLANCDVNTAIGEVTVSSDHSTIIDNVHSDQNITDSSHVSIVSIDYGKDLAARSDRDKLEDLVDLMNSANETNVNGSSSVISSPKRYTPDLVRDEKTPENDVIIISNDYDNLTDQFSGISNQDRLHDLPTTTSVVTAFTTNHHQRRDTTMDNEVDDHVSVKTISSDSSNSGKRIKVNLNLVSDRDETEAGAESSESENNRNSYVSPRSSISRQSVNSSSTTSNIRNSLHENVPTSSSSSSSATATITTNDPKPSSITDSPSRLNIHSRMLKRESSNTGSCTSFASLNSDKESRNGTDDDQNCKRRSEKENNNTNMKNHLKKSNFNAAQKKTLTRVRKFVIDGETYTTTTSKVIYGDEDKPRDDHVLRKQELRELKMLQKLEQKQFQDLALKAQLEREQAEKSFAQEMATLLRSYEADLEALNRTQKNLVEKAEQQQELDLKFASKKIRMDQEREMKAFKEALKHEVKLLKAEIDQLPKEKRKDVWRVRKEELDSDQNERERLFMEKLNETHDIAMRRMSEKFRKTIADLEKHFLQQKQVLLRRREAAIWELEERQMYDKHQLAKRQLEDIIKLQRIQIFTRHEKELEQLKRMSQRQEDQLLKRQAVERRQLPKHIRAEMKARELMFRESLRCSSANLHNVEDERERIRKWQESEKLRYKAQQQEQENKHRKQLEDLRAASEAAIRELEHSQNEKRKSLLNYETIKVKQLKEEHNNEINNWNANLKPRKQKLENEFARQREEQERFYGNTNLLNDFATAIEKCNLHGHGHSHHTSSSNSPASTPGVDMPSNNYAL</sequence>
<dbReference type="InterPro" id="IPR022165">
    <property type="entry name" value="PKK"/>
</dbReference>
<name>T1KZD3_TETUR</name>
<feature type="coiled-coil region" evidence="8">
    <location>
        <begin position="984"/>
        <end position="1059"/>
    </location>
</feature>
<proteinExistence type="predicted"/>
<evidence type="ECO:0000313" key="12">
    <source>
        <dbReference type="Proteomes" id="UP000015104"/>
    </source>
</evidence>
<keyword evidence="12" id="KW-1185">Reference proteome</keyword>
<dbReference type="Gene3D" id="1.10.510.10">
    <property type="entry name" value="Transferase(Phosphotransferase) domain 1"/>
    <property type="match status" value="1"/>
</dbReference>
<keyword evidence="6 7" id="KW-0067">ATP-binding</keyword>
<feature type="compositionally biased region" description="Polar residues" evidence="9">
    <location>
        <begin position="653"/>
        <end position="662"/>
    </location>
</feature>
<dbReference type="PROSITE" id="PS00108">
    <property type="entry name" value="PROTEIN_KINASE_ST"/>
    <property type="match status" value="1"/>
</dbReference>
<dbReference type="STRING" id="32264.T1KZD3"/>
<dbReference type="CDD" id="cd06611">
    <property type="entry name" value="STKc_SLK_like"/>
    <property type="match status" value="1"/>
</dbReference>
<dbReference type="OrthoDB" id="6506126at2759"/>
<evidence type="ECO:0000313" key="11">
    <source>
        <dbReference type="EnsemblMetazoa" id="tetur28g01210.1"/>
    </source>
</evidence>
<evidence type="ECO:0000256" key="4">
    <source>
        <dbReference type="ARBA" id="ARBA00022741"/>
    </source>
</evidence>
<feature type="compositionally biased region" description="Polar residues" evidence="9">
    <location>
        <begin position="829"/>
        <end position="844"/>
    </location>
</feature>
<reference evidence="11" key="2">
    <citation type="submission" date="2015-06" db="UniProtKB">
        <authorList>
            <consortium name="EnsemblMetazoa"/>
        </authorList>
    </citation>
    <scope>IDENTIFICATION</scope>
</reference>
<feature type="compositionally biased region" description="Polar residues" evidence="9">
    <location>
        <begin position="471"/>
        <end position="480"/>
    </location>
</feature>
<evidence type="ECO:0000256" key="7">
    <source>
        <dbReference type="PROSITE-ProRule" id="PRU10141"/>
    </source>
</evidence>
<dbReference type="FunFam" id="3.30.200.20:FF:000353">
    <property type="entry name" value="Sterile20-like kinase, isoform B"/>
    <property type="match status" value="1"/>
</dbReference>
<organism evidence="11 12">
    <name type="scientific">Tetranychus urticae</name>
    <name type="common">Two-spotted spider mite</name>
    <dbReference type="NCBI Taxonomy" id="32264"/>
    <lineage>
        <taxon>Eukaryota</taxon>
        <taxon>Metazoa</taxon>
        <taxon>Ecdysozoa</taxon>
        <taxon>Arthropoda</taxon>
        <taxon>Chelicerata</taxon>
        <taxon>Arachnida</taxon>
        <taxon>Acari</taxon>
        <taxon>Acariformes</taxon>
        <taxon>Trombidiformes</taxon>
        <taxon>Prostigmata</taxon>
        <taxon>Eleutherengona</taxon>
        <taxon>Raphignathae</taxon>
        <taxon>Tetranychoidea</taxon>
        <taxon>Tetranychidae</taxon>
        <taxon>Tetranychus</taxon>
    </lineage>
</organism>
<reference evidence="12" key="1">
    <citation type="submission" date="2011-08" db="EMBL/GenBank/DDBJ databases">
        <authorList>
            <person name="Rombauts S."/>
        </authorList>
    </citation>
    <scope>NUCLEOTIDE SEQUENCE</scope>
    <source>
        <strain evidence="12">London</strain>
    </source>
</reference>
<dbReference type="GO" id="GO:0005524">
    <property type="term" value="F:ATP binding"/>
    <property type="evidence" value="ECO:0007669"/>
    <property type="project" value="UniProtKB-UniRule"/>
</dbReference>
<dbReference type="HOGENOM" id="CLU_001965_3_2_1"/>
<protein>
    <recommendedName>
        <fullName evidence="10">Protein kinase domain-containing protein</fullName>
    </recommendedName>
</protein>
<dbReference type="EMBL" id="CAEY01000738">
    <property type="status" value="NOT_ANNOTATED_CDS"/>
    <property type="molecule type" value="Genomic_DNA"/>
</dbReference>
<dbReference type="PROSITE" id="PS00107">
    <property type="entry name" value="PROTEIN_KINASE_ATP"/>
    <property type="match status" value="1"/>
</dbReference>
<keyword evidence="3" id="KW-0808">Transferase</keyword>
<feature type="region of interest" description="Disordered" evidence="9">
    <location>
        <begin position="322"/>
        <end position="507"/>
    </location>
</feature>
<keyword evidence="5" id="KW-0418">Kinase</keyword>